<evidence type="ECO:0000313" key="6">
    <source>
        <dbReference type="EMBL" id="MCC2125615.1"/>
    </source>
</evidence>
<keyword evidence="7" id="KW-1185">Reference proteome</keyword>
<proteinExistence type="inferred from homology"/>
<dbReference type="PROSITE" id="PS50931">
    <property type="entry name" value="HTH_LYSR"/>
    <property type="match status" value="1"/>
</dbReference>
<evidence type="ECO:0000256" key="3">
    <source>
        <dbReference type="ARBA" id="ARBA00023125"/>
    </source>
</evidence>
<reference evidence="6 7" key="1">
    <citation type="submission" date="2021-10" db="EMBL/GenBank/DDBJ databases">
        <title>Anaerobic single-cell dispensing facilitates the cultivation of human gut bacteria.</title>
        <authorList>
            <person name="Afrizal A."/>
        </authorList>
    </citation>
    <scope>NUCLEOTIDE SEQUENCE [LARGE SCALE GENOMIC DNA]</scope>
    <source>
        <strain evidence="6 7">CLA-AA-H276</strain>
    </source>
</reference>
<dbReference type="Pfam" id="PF00126">
    <property type="entry name" value="HTH_1"/>
    <property type="match status" value="1"/>
</dbReference>
<dbReference type="Gene3D" id="1.10.10.10">
    <property type="entry name" value="Winged helix-like DNA-binding domain superfamily/Winged helix DNA-binding domain"/>
    <property type="match status" value="1"/>
</dbReference>
<comment type="caution">
    <text evidence="6">The sequence shown here is derived from an EMBL/GenBank/DDBJ whole genome shotgun (WGS) entry which is preliminary data.</text>
</comment>
<accession>A0AAE3DAW1</accession>
<comment type="similarity">
    <text evidence="1">Belongs to the LysR transcriptional regulatory family.</text>
</comment>
<feature type="domain" description="HTH lysR-type" evidence="5">
    <location>
        <begin position="2"/>
        <end position="59"/>
    </location>
</feature>
<evidence type="ECO:0000256" key="4">
    <source>
        <dbReference type="ARBA" id="ARBA00023163"/>
    </source>
</evidence>
<dbReference type="RefSeq" id="WP_308458991.1">
    <property type="nucleotide sequence ID" value="NZ_JAJEPS010000003.1"/>
</dbReference>
<dbReference type="PANTHER" id="PTHR30126:SF40">
    <property type="entry name" value="HTH-TYPE TRANSCRIPTIONAL REGULATOR GLTR"/>
    <property type="match status" value="1"/>
</dbReference>
<sequence>MIETKQLQYLVVCAQLRSFSKAAEALYTTQPNVSKVIRMLEDELGFSVFVRQSRGITLTARGQRVYEYASRAVENIEQLKSFSRMDKGEELLASWNPSSWMASCFAAFYQEHRQEDVCYHVMTAGTEEILERCQAGKDDIGFVYVLDEQMPSFQYRLECAGLIFQELKRTKAYLYFGKDHPLAGKSGIGEIALDEVRLVQCYEDEYTLGRRMTEETDRISPTDRMKISVITNSDYVMNELLGKTDLGNVSGGYLSREKESRGYPGYSLYGEEEPILFGCVSRQGETLDGWAEHYLEFVRSRLQE</sequence>
<dbReference type="PANTHER" id="PTHR30126">
    <property type="entry name" value="HTH-TYPE TRANSCRIPTIONAL REGULATOR"/>
    <property type="match status" value="1"/>
</dbReference>
<keyword evidence="3" id="KW-0238">DNA-binding</keyword>
<dbReference type="FunFam" id="1.10.10.10:FF:000001">
    <property type="entry name" value="LysR family transcriptional regulator"/>
    <property type="match status" value="1"/>
</dbReference>
<dbReference type="EMBL" id="JAJEPS010000003">
    <property type="protein sequence ID" value="MCC2125615.1"/>
    <property type="molecule type" value="Genomic_DNA"/>
</dbReference>
<keyword evidence="2" id="KW-0805">Transcription regulation</keyword>
<organism evidence="6 7">
    <name type="scientific">Hominiventricola filiformis</name>
    <dbReference type="NCBI Taxonomy" id="2885352"/>
    <lineage>
        <taxon>Bacteria</taxon>
        <taxon>Bacillati</taxon>
        <taxon>Bacillota</taxon>
        <taxon>Clostridia</taxon>
        <taxon>Lachnospirales</taxon>
        <taxon>Lachnospiraceae</taxon>
        <taxon>Hominiventricola</taxon>
    </lineage>
</organism>
<dbReference type="Proteomes" id="UP001198220">
    <property type="component" value="Unassembled WGS sequence"/>
</dbReference>
<dbReference type="SUPFAM" id="SSF53850">
    <property type="entry name" value="Periplasmic binding protein-like II"/>
    <property type="match status" value="1"/>
</dbReference>
<keyword evidence="4" id="KW-0804">Transcription</keyword>
<evidence type="ECO:0000313" key="7">
    <source>
        <dbReference type="Proteomes" id="UP001198220"/>
    </source>
</evidence>
<dbReference type="Gene3D" id="3.40.190.290">
    <property type="match status" value="1"/>
</dbReference>
<protein>
    <submittedName>
        <fullName evidence="6">LysR family transcriptional regulator</fullName>
    </submittedName>
</protein>
<name>A0AAE3DAW1_9FIRM</name>
<evidence type="ECO:0000256" key="1">
    <source>
        <dbReference type="ARBA" id="ARBA00009437"/>
    </source>
</evidence>
<dbReference type="AlphaFoldDB" id="A0AAE3DAW1"/>
<dbReference type="PRINTS" id="PR00039">
    <property type="entry name" value="HTHLYSR"/>
</dbReference>
<dbReference type="InterPro" id="IPR000847">
    <property type="entry name" value="LysR_HTH_N"/>
</dbReference>
<dbReference type="InterPro" id="IPR036390">
    <property type="entry name" value="WH_DNA-bd_sf"/>
</dbReference>
<dbReference type="GO" id="GO:0003700">
    <property type="term" value="F:DNA-binding transcription factor activity"/>
    <property type="evidence" value="ECO:0007669"/>
    <property type="project" value="InterPro"/>
</dbReference>
<gene>
    <name evidence="6" type="ORF">LKD36_05410</name>
</gene>
<evidence type="ECO:0000259" key="5">
    <source>
        <dbReference type="PROSITE" id="PS50931"/>
    </source>
</evidence>
<dbReference type="InterPro" id="IPR036388">
    <property type="entry name" value="WH-like_DNA-bd_sf"/>
</dbReference>
<dbReference type="SUPFAM" id="SSF46785">
    <property type="entry name" value="Winged helix' DNA-binding domain"/>
    <property type="match status" value="1"/>
</dbReference>
<dbReference type="GO" id="GO:0000976">
    <property type="term" value="F:transcription cis-regulatory region binding"/>
    <property type="evidence" value="ECO:0007669"/>
    <property type="project" value="TreeGrafter"/>
</dbReference>
<evidence type="ECO:0000256" key="2">
    <source>
        <dbReference type="ARBA" id="ARBA00023015"/>
    </source>
</evidence>